<name>A0A384JRY3_BOTFB</name>
<gene>
    <name evidence="3" type="ORF">BCIN_09g01670</name>
</gene>
<feature type="region of interest" description="Disordered" evidence="1">
    <location>
        <begin position="273"/>
        <end position="345"/>
    </location>
</feature>
<dbReference type="AlphaFoldDB" id="A0A384JRY3"/>
<sequence>MQLFFNYVLLLIIIIGLNMSISVLIEKLQLEKLLDERVFVKWVDESGTTFTLGSCLHDNKQTPDFYMAAYRDTEGQIHIHFKLQVFVKLAGKKQGIDILLIVPPDADFANASTPCPISSIDDLSHDVSAIHEAGLSNAQHVFLLKFNLTMKGFVVTKKIATIRPHTTTTNMLIRSLESLSNTSIFSVYIRPSTYAKVHLEKLRMHISKTATDIRKINLKEMYIQQGVILLEWHKLVYKGKQHPIPPPYAQASTEVQASQSSLIFEEPIEETPFYQGQGGKTIEGDSLESSTAGDGDDISNEVHDHLPEYEASGSAPVYPNLDKGKKRLRQDSNPEIYQEQKSRRPTDIEDFLQSRLSALEQRFDNTLAAHEKKVVELIRQAESRIIDTLRKEIGKQSADFEESLDRRVKEEIAEQSADFEESLDRRVKEEMVELEETVMRNISEAPLQATLTFPEHLWY</sequence>
<keyword evidence="2" id="KW-0812">Transmembrane</keyword>
<dbReference type="GeneID" id="5430922"/>
<evidence type="ECO:0000313" key="3">
    <source>
        <dbReference type="EMBL" id="ATZ53293.1"/>
    </source>
</evidence>
<evidence type="ECO:0000256" key="1">
    <source>
        <dbReference type="SAM" id="MobiDB-lite"/>
    </source>
</evidence>
<organism evidence="3 4">
    <name type="scientific">Botryotinia fuckeliana (strain B05.10)</name>
    <name type="common">Noble rot fungus</name>
    <name type="synonym">Botrytis cinerea</name>
    <dbReference type="NCBI Taxonomy" id="332648"/>
    <lineage>
        <taxon>Eukaryota</taxon>
        <taxon>Fungi</taxon>
        <taxon>Dikarya</taxon>
        <taxon>Ascomycota</taxon>
        <taxon>Pezizomycotina</taxon>
        <taxon>Leotiomycetes</taxon>
        <taxon>Helotiales</taxon>
        <taxon>Sclerotiniaceae</taxon>
        <taxon>Botrytis</taxon>
    </lineage>
</organism>
<evidence type="ECO:0000256" key="2">
    <source>
        <dbReference type="SAM" id="Phobius"/>
    </source>
</evidence>
<dbReference type="VEuPathDB" id="FungiDB:Bcin09g01670"/>
<dbReference type="RefSeq" id="XP_024550733.1">
    <property type="nucleotide sequence ID" value="XM_024694940.1"/>
</dbReference>
<reference evidence="3 4" key="2">
    <citation type="journal article" date="2012" name="Eukaryot. Cell">
        <title>Genome update of Botrytis cinerea strains B05.10 and T4.</title>
        <authorList>
            <person name="Staats M."/>
            <person name="van Kan J.A."/>
        </authorList>
    </citation>
    <scope>NUCLEOTIDE SEQUENCE [LARGE SCALE GENOMIC DNA]</scope>
    <source>
        <strain evidence="3 4">B05.10</strain>
    </source>
</reference>
<dbReference type="KEGG" id="bfu:BCIN_09g01670"/>
<dbReference type="OrthoDB" id="47007at2759"/>
<proteinExistence type="predicted"/>
<evidence type="ECO:0000313" key="4">
    <source>
        <dbReference type="Proteomes" id="UP000001798"/>
    </source>
</evidence>
<keyword evidence="2" id="KW-0472">Membrane</keyword>
<accession>A0A384JRY3</accession>
<reference evidence="3 4" key="1">
    <citation type="journal article" date="2011" name="PLoS Genet.">
        <title>Genomic analysis of the necrotrophic fungal pathogens Sclerotinia sclerotiorum and Botrytis cinerea.</title>
        <authorList>
            <person name="Amselem J."/>
            <person name="Cuomo C.A."/>
            <person name="van Kan J.A."/>
            <person name="Viaud M."/>
            <person name="Benito E.P."/>
            <person name="Couloux A."/>
            <person name="Coutinho P.M."/>
            <person name="de Vries R.P."/>
            <person name="Dyer P.S."/>
            <person name="Fillinger S."/>
            <person name="Fournier E."/>
            <person name="Gout L."/>
            <person name="Hahn M."/>
            <person name="Kohn L."/>
            <person name="Lapalu N."/>
            <person name="Plummer K.M."/>
            <person name="Pradier J.M."/>
            <person name="Quevillon E."/>
            <person name="Sharon A."/>
            <person name="Simon A."/>
            <person name="ten Have A."/>
            <person name="Tudzynski B."/>
            <person name="Tudzynski P."/>
            <person name="Wincker P."/>
            <person name="Andrew M."/>
            <person name="Anthouard V."/>
            <person name="Beever R.E."/>
            <person name="Beffa R."/>
            <person name="Benoit I."/>
            <person name="Bouzid O."/>
            <person name="Brault B."/>
            <person name="Chen Z."/>
            <person name="Choquer M."/>
            <person name="Collemare J."/>
            <person name="Cotton P."/>
            <person name="Danchin E.G."/>
            <person name="Da Silva C."/>
            <person name="Gautier A."/>
            <person name="Giraud C."/>
            <person name="Giraud T."/>
            <person name="Gonzalez C."/>
            <person name="Grossetete S."/>
            <person name="Guldener U."/>
            <person name="Henrissat B."/>
            <person name="Howlett B.J."/>
            <person name="Kodira C."/>
            <person name="Kretschmer M."/>
            <person name="Lappartient A."/>
            <person name="Leroch M."/>
            <person name="Levis C."/>
            <person name="Mauceli E."/>
            <person name="Neuveglise C."/>
            <person name="Oeser B."/>
            <person name="Pearson M."/>
            <person name="Poulain J."/>
            <person name="Poussereau N."/>
            <person name="Quesneville H."/>
            <person name="Rascle C."/>
            <person name="Schumacher J."/>
            <person name="Segurens B."/>
            <person name="Sexton A."/>
            <person name="Silva E."/>
            <person name="Sirven C."/>
            <person name="Soanes D.M."/>
            <person name="Talbot N.J."/>
            <person name="Templeton M."/>
            <person name="Yandava C."/>
            <person name="Yarden O."/>
            <person name="Zeng Q."/>
            <person name="Rollins J.A."/>
            <person name="Lebrun M.H."/>
            <person name="Dickman M."/>
        </authorList>
    </citation>
    <scope>NUCLEOTIDE SEQUENCE [LARGE SCALE GENOMIC DNA]</scope>
    <source>
        <strain evidence="3 4">B05.10</strain>
    </source>
</reference>
<dbReference type="Proteomes" id="UP000001798">
    <property type="component" value="Chromosome 9"/>
</dbReference>
<feature type="transmembrane region" description="Helical" evidence="2">
    <location>
        <begin position="6"/>
        <end position="25"/>
    </location>
</feature>
<dbReference type="EMBL" id="CP009813">
    <property type="protein sequence ID" value="ATZ53293.1"/>
    <property type="molecule type" value="Genomic_DNA"/>
</dbReference>
<keyword evidence="2" id="KW-1133">Transmembrane helix</keyword>
<protein>
    <submittedName>
        <fullName evidence="3">Uncharacterized protein</fullName>
    </submittedName>
</protein>
<keyword evidence="4" id="KW-1185">Reference proteome</keyword>
<reference evidence="3 4" key="3">
    <citation type="journal article" date="2017" name="Mol. Plant Pathol.">
        <title>A gapless genome sequence of the fungus Botrytis cinerea.</title>
        <authorList>
            <person name="Van Kan J.A."/>
            <person name="Stassen J.H."/>
            <person name="Mosbach A."/>
            <person name="Van Der Lee T.A."/>
            <person name="Faino L."/>
            <person name="Farmer A.D."/>
            <person name="Papasotiriou D.G."/>
            <person name="Zhou S."/>
            <person name="Seidl M.F."/>
            <person name="Cottam E."/>
            <person name="Edel D."/>
            <person name="Hahn M."/>
            <person name="Schwartz D.C."/>
            <person name="Dietrich R.A."/>
            <person name="Widdison S."/>
            <person name="Scalliet G."/>
        </authorList>
    </citation>
    <scope>NUCLEOTIDE SEQUENCE [LARGE SCALE GENOMIC DNA]</scope>
    <source>
        <strain evidence="3 4">B05.10</strain>
    </source>
</reference>